<keyword evidence="7" id="KW-1185">Reference proteome</keyword>
<evidence type="ECO:0000256" key="1">
    <source>
        <dbReference type="ARBA" id="ARBA00004127"/>
    </source>
</evidence>
<evidence type="ECO:0000313" key="6">
    <source>
        <dbReference type="EMBL" id="MFD2674439.1"/>
    </source>
</evidence>
<evidence type="ECO:0000256" key="3">
    <source>
        <dbReference type="ARBA" id="ARBA00022989"/>
    </source>
</evidence>
<sequence length="226" mass="23444">MAHEHEAHTGAASRLNWLRAGVRGANDGIVSVACILLGIIAANADQQQILLVGLAATISGAVSMALGEYVSVSTQRDTERRLIQKEKDELATMPVEEHEELVEILEGYGIERGTADVAARQIESKGALQAHLRLELGIDEEDLTNPWAAALSSAVAFTLGAALPLLAALFLPAGIVTAVTLVTLAVTGFVSAKLSDTSRKLAVARLVIGGALGLAITYGAGVLFGA</sequence>
<comment type="caution">
    <text evidence="6">The sequence shown here is derived from an EMBL/GenBank/DDBJ whole genome shotgun (WGS) entry which is preliminary data.</text>
</comment>
<dbReference type="PANTHER" id="PTHR31851">
    <property type="entry name" value="FE(2+)/MN(2+) TRANSPORTER PCL1"/>
    <property type="match status" value="1"/>
</dbReference>
<feature type="transmembrane region" description="Helical" evidence="5">
    <location>
        <begin position="169"/>
        <end position="190"/>
    </location>
</feature>
<dbReference type="Proteomes" id="UP001597453">
    <property type="component" value="Unassembled WGS sequence"/>
</dbReference>
<feature type="transmembrane region" description="Helical" evidence="5">
    <location>
        <begin position="202"/>
        <end position="224"/>
    </location>
</feature>
<evidence type="ECO:0000256" key="2">
    <source>
        <dbReference type="ARBA" id="ARBA00022692"/>
    </source>
</evidence>
<dbReference type="InterPro" id="IPR008217">
    <property type="entry name" value="Ccc1_fam"/>
</dbReference>
<proteinExistence type="predicted"/>
<name>A0ABW5RIW0_9MICO</name>
<gene>
    <name evidence="6" type="ORF">ACFSUQ_03895</name>
</gene>
<evidence type="ECO:0000313" key="7">
    <source>
        <dbReference type="Proteomes" id="UP001597453"/>
    </source>
</evidence>
<evidence type="ECO:0000256" key="4">
    <source>
        <dbReference type="ARBA" id="ARBA00023136"/>
    </source>
</evidence>
<keyword evidence="2 5" id="KW-0812">Transmembrane</keyword>
<accession>A0ABW5RIW0</accession>
<dbReference type="EMBL" id="JBHUNF010000002">
    <property type="protein sequence ID" value="MFD2674439.1"/>
    <property type="molecule type" value="Genomic_DNA"/>
</dbReference>
<keyword evidence="4 5" id="KW-0472">Membrane</keyword>
<dbReference type="RefSeq" id="WP_066056650.1">
    <property type="nucleotide sequence ID" value="NZ_JBHUNF010000002.1"/>
</dbReference>
<feature type="transmembrane region" description="Helical" evidence="5">
    <location>
        <begin position="49"/>
        <end position="72"/>
    </location>
</feature>
<reference evidence="7" key="1">
    <citation type="journal article" date="2019" name="Int. J. Syst. Evol. Microbiol.">
        <title>The Global Catalogue of Microorganisms (GCM) 10K type strain sequencing project: providing services to taxonomists for standard genome sequencing and annotation.</title>
        <authorList>
            <consortium name="The Broad Institute Genomics Platform"/>
            <consortium name="The Broad Institute Genome Sequencing Center for Infectious Disease"/>
            <person name="Wu L."/>
            <person name="Ma J."/>
        </authorList>
    </citation>
    <scope>NUCLEOTIDE SEQUENCE [LARGE SCALE GENOMIC DNA]</scope>
    <source>
        <strain evidence="7">TISTR 1511</strain>
    </source>
</reference>
<comment type="subcellular location">
    <subcellularLocation>
        <location evidence="1">Endomembrane system</location>
        <topology evidence="1">Multi-pass membrane protein</topology>
    </subcellularLocation>
</comment>
<dbReference type="Pfam" id="PF01988">
    <property type="entry name" value="VIT1"/>
    <property type="match status" value="1"/>
</dbReference>
<protein>
    <submittedName>
        <fullName evidence="6">VIT family protein</fullName>
    </submittedName>
</protein>
<dbReference type="CDD" id="cd02432">
    <property type="entry name" value="Nodulin-21_like_1"/>
    <property type="match status" value="1"/>
</dbReference>
<organism evidence="6 7">
    <name type="scientific">Gulosibacter bifidus</name>
    <dbReference type="NCBI Taxonomy" id="272239"/>
    <lineage>
        <taxon>Bacteria</taxon>
        <taxon>Bacillati</taxon>
        <taxon>Actinomycetota</taxon>
        <taxon>Actinomycetes</taxon>
        <taxon>Micrococcales</taxon>
        <taxon>Microbacteriaceae</taxon>
        <taxon>Gulosibacter</taxon>
    </lineage>
</organism>
<feature type="transmembrane region" description="Helical" evidence="5">
    <location>
        <begin position="24"/>
        <end position="43"/>
    </location>
</feature>
<keyword evidence="3 5" id="KW-1133">Transmembrane helix</keyword>
<evidence type="ECO:0000256" key="5">
    <source>
        <dbReference type="SAM" id="Phobius"/>
    </source>
</evidence>